<sequence length="746" mass="83954">MAASIVYDDVAEGANLDGQLFAGVKFWVAQRVPARNHYLDLIKSNGGQVVALEKKADYLIADHFRKDCPPGSISFAFIDESIQKAELADPENYLAGPAVDSARDAGSTNRPMKGGRRPYTAEDDRILYKWVRDSETRNTGLASGNEIYKQLEAKYPQHPWQSWRDRFLKKLRDRPSAAFNIPDNAPPSSPSDQSAEQLPPIRPTPKKEKKSSAGSFSGTTTGKNEAAPTQTTSAANAKKRDEYTVDALADIFEKNDWETLYANVPVITENEDNDAIWDAWAETTTQTGQQWKQYFKKVVRPQWDQDSEWKREEVRTRFEERRRKEDEDEHTEEDEEKASYHVMEAADKKHFEIEAPAILSSEVPSSTVRQGTSHYMTEAYEKAFKRTRGMDEEVEDEEDQYSRQSKRPRYENLPPSHEEDLEQVDDSENGIHLIGSQQRPLEISSRESSSALSSQDEIVEEVPEDQDIEDIIQKELQTQQFTEGDSDTLMGTSEPEEVQTRQPKNFEPPSSSNYPSNTPTPPGKPHQIMPAFDTQAILSSPIQSLSFQRLPRPPGMTQLSETLVESQSQSRSSSIQPLSPFRAPESIASPTDSLEEFRRSLNGAEPPEDSSIPAAFAPISHPSRSPSPVLSNASTENSGDPDPPLAPSEFEDFFEELHLEGFNDVFITAALKHTRCRPDLATVVLHAWKVGEPLPNQRGIWSKEDDEDVESGDGLALAKLVDKHTLDGWGGVTERLRFLEQYRIRN</sequence>
<reference evidence="11" key="1">
    <citation type="journal article" date="2020" name="Stud. Mycol.">
        <title>101 Dothideomycetes genomes: a test case for predicting lifestyles and emergence of pathogens.</title>
        <authorList>
            <person name="Haridas S."/>
            <person name="Albert R."/>
            <person name="Binder M."/>
            <person name="Bloem J."/>
            <person name="Labutti K."/>
            <person name="Salamov A."/>
            <person name="Andreopoulos B."/>
            <person name="Baker S."/>
            <person name="Barry K."/>
            <person name="Bills G."/>
            <person name="Bluhm B."/>
            <person name="Cannon C."/>
            <person name="Castanera R."/>
            <person name="Culley D."/>
            <person name="Daum C."/>
            <person name="Ezra D."/>
            <person name="Gonzalez J."/>
            <person name="Henrissat B."/>
            <person name="Kuo A."/>
            <person name="Liang C."/>
            <person name="Lipzen A."/>
            <person name="Lutzoni F."/>
            <person name="Magnuson J."/>
            <person name="Mondo S."/>
            <person name="Nolan M."/>
            <person name="Ohm R."/>
            <person name="Pangilinan J."/>
            <person name="Park H.-J."/>
            <person name="Ramirez L."/>
            <person name="Alfaro M."/>
            <person name="Sun H."/>
            <person name="Tritt A."/>
            <person name="Yoshinaga Y."/>
            <person name="Zwiers L.-H."/>
            <person name="Turgeon B."/>
            <person name="Goodwin S."/>
            <person name="Spatafora J."/>
            <person name="Crous P."/>
            <person name="Grigoriev I."/>
        </authorList>
    </citation>
    <scope>NUCLEOTIDE SEQUENCE</scope>
    <source>
        <strain evidence="11">CBS 109.77</strain>
    </source>
</reference>
<evidence type="ECO:0000256" key="4">
    <source>
        <dbReference type="ARBA" id="ARBA00023015"/>
    </source>
</evidence>
<feature type="region of interest" description="Disordered" evidence="9">
    <location>
        <begin position="177"/>
        <end position="237"/>
    </location>
</feature>
<evidence type="ECO:0000256" key="9">
    <source>
        <dbReference type="SAM" id="MobiDB-lite"/>
    </source>
</evidence>
<feature type="compositionally biased region" description="Low complexity" evidence="9">
    <location>
        <begin position="566"/>
        <end position="579"/>
    </location>
</feature>
<dbReference type="InterPro" id="IPR021661">
    <property type="entry name" value="Rap1_C"/>
</dbReference>
<feature type="compositionally biased region" description="Low complexity" evidence="9">
    <location>
        <begin position="508"/>
        <end position="517"/>
    </location>
</feature>
<keyword evidence="2 8" id="KW-0158">Chromosome</keyword>
<feature type="compositionally biased region" description="Low complexity" evidence="9">
    <location>
        <begin position="212"/>
        <end position="223"/>
    </location>
</feature>
<name>A0A6A6XRU3_9PLEO</name>
<evidence type="ECO:0000256" key="8">
    <source>
        <dbReference type="RuleBase" id="RU367107"/>
    </source>
</evidence>
<evidence type="ECO:0000256" key="3">
    <source>
        <dbReference type="ARBA" id="ARBA00022895"/>
    </source>
</evidence>
<dbReference type="GO" id="GO:0031848">
    <property type="term" value="P:protection from non-homologous end joining at telomere"/>
    <property type="evidence" value="ECO:0007669"/>
    <property type="project" value="TreeGrafter"/>
</dbReference>
<dbReference type="PROSITE" id="PS50172">
    <property type="entry name" value="BRCT"/>
    <property type="match status" value="1"/>
</dbReference>
<dbReference type="Pfam" id="PF08914">
    <property type="entry name" value="Myb_Rap1"/>
    <property type="match status" value="1"/>
</dbReference>
<comment type="similarity">
    <text evidence="1 8">Belongs to the RAP1 family.</text>
</comment>
<keyword evidence="5" id="KW-0010">Activator</keyword>
<dbReference type="InterPro" id="IPR009057">
    <property type="entry name" value="Homeodomain-like_sf"/>
</dbReference>
<dbReference type="GO" id="GO:0070187">
    <property type="term" value="C:shelterin complex"/>
    <property type="evidence" value="ECO:0007669"/>
    <property type="project" value="TreeGrafter"/>
</dbReference>
<dbReference type="OrthoDB" id="435460at2759"/>
<evidence type="ECO:0000313" key="11">
    <source>
        <dbReference type="EMBL" id="KAF2799162.1"/>
    </source>
</evidence>
<dbReference type="CDD" id="cd11655">
    <property type="entry name" value="rap1_myb-like"/>
    <property type="match status" value="1"/>
</dbReference>
<dbReference type="Pfam" id="PF11626">
    <property type="entry name" value="Rap1_C"/>
    <property type="match status" value="1"/>
</dbReference>
<feature type="domain" description="BRCT" evidence="10">
    <location>
        <begin position="16"/>
        <end position="95"/>
    </location>
</feature>
<feature type="compositionally biased region" description="Acidic residues" evidence="9">
    <location>
        <begin position="326"/>
        <end position="336"/>
    </location>
</feature>
<evidence type="ECO:0000256" key="5">
    <source>
        <dbReference type="ARBA" id="ARBA00023159"/>
    </source>
</evidence>
<evidence type="ECO:0000256" key="1">
    <source>
        <dbReference type="ARBA" id="ARBA00010467"/>
    </source>
</evidence>
<dbReference type="GO" id="GO:0010833">
    <property type="term" value="P:telomere maintenance via telomere lengthening"/>
    <property type="evidence" value="ECO:0007669"/>
    <property type="project" value="UniProtKB-UniRule"/>
</dbReference>
<dbReference type="EMBL" id="MU001769">
    <property type="protein sequence ID" value="KAF2799162.1"/>
    <property type="molecule type" value="Genomic_DNA"/>
</dbReference>
<dbReference type="SUPFAM" id="SSF46689">
    <property type="entry name" value="Homeodomain-like"/>
    <property type="match status" value="1"/>
</dbReference>
<dbReference type="Pfam" id="PF16589">
    <property type="entry name" value="BRCT_2"/>
    <property type="match status" value="1"/>
</dbReference>
<accession>A0A6A6XRU3</accession>
<feature type="compositionally biased region" description="Acidic residues" evidence="9">
    <location>
        <begin position="457"/>
        <end position="470"/>
    </location>
</feature>
<evidence type="ECO:0000313" key="12">
    <source>
        <dbReference type="Proteomes" id="UP000799757"/>
    </source>
</evidence>
<organism evidence="11 12">
    <name type="scientific">Melanomma pulvis-pyrius CBS 109.77</name>
    <dbReference type="NCBI Taxonomy" id="1314802"/>
    <lineage>
        <taxon>Eukaryota</taxon>
        <taxon>Fungi</taxon>
        <taxon>Dikarya</taxon>
        <taxon>Ascomycota</taxon>
        <taxon>Pezizomycotina</taxon>
        <taxon>Dothideomycetes</taxon>
        <taxon>Pleosporomycetidae</taxon>
        <taxon>Pleosporales</taxon>
        <taxon>Melanommataceae</taxon>
        <taxon>Melanomma</taxon>
    </lineage>
</organism>
<evidence type="ECO:0000256" key="6">
    <source>
        <dbReference type="ARBA" id="ARBA00023163"/>
    </source>
</evidence>
<feature type="compositionally biased region" description="Basic and acidic residues" evidence="9">
    <location>
        <begin position="309"/>
        <end position="325"/>
    </location>
</feature>
<feature type="compositionally biased region" description="Polar residues" evidence="9">
    <location>
        <begin position="622"/>
        <end position="638"/>
    </location>
</feature>
<comment type="subcellular location">
    <subcellularLocation>
        <location evidence="8">Nucleus</location>
    </subcellularLocation>
    <subcellularLocation>
        <location evidence="8">Chromosome</location>
        <location evidence="8">Telomere</location>
    </subcellularLocation>
</comment>
<feature type="region of interest" description="Disordered" evidence="9">
    <location>
        <begin position="98"/>
        <end position="118"/>
    </location>
</feature>
<dbReference type="GO" id="GO:0042162">
    <property type="term" value="F:telomeric DNA binding"/>
    <property type="evidence" value="ECO:0007669"/>
    <property type="project" value="TreeGrafter"/>
</dbReference>
<keyword evidence="4" id="KW-0805">Transcription regulation</keyword>
<evidence type="ECO:0000256" key="7">
    <source>
        <dbReference type="ARBA" id="ARBA00023242"/>
    </source>
</evidence>
<dbReference type="PANTHER" id="PTHR16466">
    <property type="entry name" value="TELOMERE REPEAT-BINDING FACTOR 2-INTERACTING PROTEIN 1"/>
    <property type="match status" value="1"/>
</dbReference>
<dbReference type="PANTHER" id="PTHR16466:SF6">
    <property type="entry name" value="TELOMERIC REPEAT-BINDING FACTOR 2-INTERACTING PROTEIN 1"/>
    <property type="match status" value="1"/>
</dbReference>
<comment type="function">
    <text evidence="8">Involved in the regulation of telomere length, clustering and has a specific role in telomere position effect (TPE).</text>
</comment>
<evidence type="ECO:0000259" key="10">
    <source>
        <dbReference type="PROSITE" id="PS50172"/>
    </source>
</evidence>
<comment type="subunit">
    <text evidence="8">Homodimer.</text>
</comment>
<gene>
    <name evidence="11" type="ORF">K505DRAFT_371164</name>
</gene>
<keyword evidence="7 8" id="KW-0539">Nucleus</keyword>
<dbReference type="InterPro" id="IPR038104">
    <property type="entry name" value="Rap1_C_sf"/>
</dbReference>
<proteinExistence type="inferred from homology"/>
<feature type="compositionally biased region" description="Polar residues" evidence="9">
    <location>
        <begin position="536"/>
        <end position="547"/>
    </location>
</feature>
<dbReference type="AlphaFoldDB" id="A0A6A6XRU3"/>
<feature type="region of interest" description="Disordered" evidence="9">
    <location>
        <begin position="309"/>
        <end position="339"/>
    </location>
</feature>
<evidence type="ECO:0000256" key="2">
    <source>
        <dbReference type="ARBA" id="ARBA00022454"/>
    </source>
</evidence>
<dbReference type="Gene3D" id="1.10.10.2170">
    <property type="match status" value="1"/>
</dbReference>
<dbReference type="Gene3D" id="1.10.10.60">
    <property type="entry name" value="Homeodomain-like"/>
    <property type="match status" value="1"/>
</dbReference>
<dbReference type="InterPro" id="IPR039595">
    <property type="entry name" value="TE2IP/Rap1"/>
</dbReference>
<keyword evidence="6" id="KW-0804">Transcription</keyword>
<keyword evidence="3 8" id="KW-0779">Telomere</keyword>
<keyword evidence="12" id="KW-1185">Reference proteome</keyword>
<dbReference type="Gene3D" id="3.40.50.10190">
    <property type="entry name" value="BRCT domain"/>
    <property type="match status" value="1"/>
</dbReference>
<dbReference type="InterPro" id="IPR036420">
    <property type="entry name" value="BRCT_dom_sf"/>
</dbReference>
<dbReference type="Proteomes" id="UP000799757">
    <property type="component" value="Unassembled WGS sequence"/>
</dbReference>
<dbReference type="InterPro" id="IPR015010">
    <property type="entry name" value="TERF2IP_Myb"/>
</dbReference>
<feature type="compositionally biased region" description="Acidic residues" evidence="9">
    <location>
        <begin position="419"/>
        <end position="428"/>
    </location>
</feature>
<protein>
    <recommendedName>
        <fullName evidence="8">DNA-binding protein RAP1</fullName>
    </recommendedName>
</protein>
<dbReference type="InterPro" id="IPR001357">
    <property type="entry name" value="BRCT_dom"/>
</dbReference>
<feature type="region of interest" description="Disordered" evidence="9">
    <location>
        <begin position="385"/>
        <end position="648"/>
    </location>
</feature>